<evidence type="ECO:0000313" key="2">
    <source>
        <dbReference type="EMBL" id="RCR65805.1"/>
    </source>
</evidence>
<dbReference type="AlphaFoldDB" id="A0A368JEW1"/>
<organism evidence="2 3">
    <name type="scientific">Larkinella punicea</name>
    <dbReference type="NCBI Taxonomy" id="2315727"/>
    <lineage>
        <taxon>Bacteria</taxon>
        <taxon>Pseudomonadati</taxon>
        <taxon>Bacteroidota</taxon>
        <taxon>Cytophagia</taxon>
        <taxon>Cytophagales</taxon>
        <taxon>Spirosomataceae</taxon>
        <taxon>Larkinella</taxon>
    </lineage>
</organism>
<gene>
    <name evidence="2" type="ORF">DUE52_30115</name>
</gene>
<proteinExistence type="predicted"/>
<keyword evidence="3" id="KW-1185">Reference proteome</keyword>
<feature type="transmembrane region" description="Helical" evidence="1">
    <location>
        <begin position="24"/>
        <end position="46"/>
    </location>
</feature>
<name>A0A368JEW1_9BACT</name>
<dbReference type="Proteomes" id="UP000253383">
    <property type="component" value="Unassembled WGS sequence"/>
</dbReference>
<keyword evidence="1" id="KW-0812">Transmembrane</keyword>
<protein>
    <submittedName>
        <fullName evidence="2">Uncharacterized protein</fullName>
    </submittedName>
</protein>
<comment type="caution">
    <text evidence="2">The sequence shown here is derived from an EMBL/GenBank/DDBJ whole genome shotgun (WGS) entry which is preliminary data.</text>
</comment>
<sequence>MDFVMKENRGDGLKIAILTQKSPFWLQIPAVLRVPLYVAIYVFTGLSESGKQVVRLRTKWFLSVM</sequence>
<reference evidence="2 3" key="1">
    <citation type="submission" date="2018-07" db="EMBL/GenBank/DDBJ databases">
        <title>Genome analysis of Larkinella rosea.</title>
        <authorList>
            <person name="Zhou Z."/>
            <person name="Wang G."/>
        </authorList>
    </citation>
    <scope>NUCLEOTIDE SEQUENCE [LARGE SCALE GENOMIC DNA]</scope>
    <source>
        <strain evidence="3">zzj9</strain>
    </source>
</reference>
<keyword evidence="1" id="KW-1133">Transmembrane helix</keyword>
<accession>A0A368JEW1</accession>
<evidence type="ECO:0000256" key="1">
    <source>
        <dbReference type="SAM" id="Phobius"/>
    </source>
</evidence>
<dbReference type="EMBL" id="QOWE01000035">
    <property type="protein sequence ID" value="RCR65805.1"/>
    <property type="molecule type" value="Genomic_DNA"/>
</dbReference>
<evidence type="ECO:0000313" key="3">
    <source>
        <dbReference type="Proteomes" id="UP000253383"/>
    </source>
</evidence>
<keyword evidence="1" id="KW-0472">Membrane</keyword>